<dbReference type="PANTHER" id="PTHR43149:SF1">
    <property type="entry name" value="DELTA(3,5)-DELTA(2,4)-DIENOYL-COA ISOMERASE, MITOCHONDRIAL"/>
    <property type="match status" value="1"/>
</dbReference>
<dbReference type="Proteomes" id="UP000664534">
    <property type="component" value="Unassembled WGS sequence"/>
</dbReference>
<dbReference type="SUPFAM" id="SSF52096">
    <property type="entry name" value="ClpP/crotonase"/>
    <property type="match status" value="1"/>
</dbReference>
<dbReference type="Gene3D" id="1.10.12.10">
    <property type="entry name" value="Lyase 2-enoyl-coa Hydratase, Chain A, domain 2"/>
    <property type="match status" value="1"/>
</dbReference>
<dbReference type="AlphaFoldDB" id="A0A8H3PI32"/>
<gene>
    <name evidence="6" type="ORF">IMSHALPRED_002917</name>
</gene>
<keyword evidence="7" id="KW-1185">Reference proteome</keyword>
<evidence type="ECO:0000256" key="5">
    <source>
        <dbReference type="ARBA" id="ARBA00023235"/>
    </source>
</evidence>
<comment type="pathway">
    <text evidence="1">Lipid metabolism; fatty acid beta-oxidation.</text>
</comment>
<dbReference type="GO" id="GO:0006635">
    <property type="term" value="P:fatty acid beta-oxidation"/>
    <property type="evidence" value="ECO:0007669"/>
    <property type="project" value="UniProtKB-UniPathway"/>
</dbReference>
<dbReference type="InterPro" id="IPR001753">
    <property type="entry name" value="Enoyl-CoA_hydra/iso"/>
</dbReference>
<organism evidence="6 7">
    <name type="scientific">Imshaugia aleurites</name>
    <dbReference type="NCBI Taxonomy" id="172621"/>
    <lineage>
        <taxon>Eukaryota</taxon>
        <taxon>Fungi</taxon>
        <taxon>Dikarya</taxon>
        <taxon>Ascomycota</taxon>
        <taxon>Pezizomycotina</taxon>
        <taxon>Lecanoromycetes</taxon>
        <taxon>OSLEUM clade</taxon>
        <taxon>Lecanoromycetidae</taxon>
        <taxon>Lecanorales</taxon>
        <taxon>Lecanorineae</taxon>
        <taxon>Parmeliaceae</taxon>
        <taxon>Imshaugia</taxon>
    </lineage>
</organism>
<dbReference type="EMBL" id="CAJPDT010000158">
    <property type="protein sequence ID" value="CAF9941821.1"/>
    <property type="molecule type" value="Genomic_DNA"/>
</dbReference>
<dbReference type="InterPro" id="IPR045002">
    <property type="entry name" value="Ech1-like"/>
</dbReference>
<dbReference type="Gene3D" id="3.90.226.10">
    <property type="entry name" value="2-enoyl-CoA Hydratase, Chain A, domain 1"/>
    <property type="match status" value="1"/>
</dbReference>
<dbReference type="FunFam" id="1.10.12.10:FF:000004">
    <property type="entry name" value="Delta3,5-delta2,4-dienoyl-CoA isomerase"/>
    <property type="match status" value="1"/>
</dbReference>
<dbReference type="PANTHER" id="PTHR43149">
    <property type="entry name" value="ENOYL-COA HYDRATASE"/>
    <property type="match status" value="1"/>
</dbReference>
<name>A0A8H3PI32_9LECA</name>
<proteinExistence type="inferred from homology"/>
<dbReference type="GO" id="GO:0005739">
    <property type="term" value="C:mitochondrion"/>
    <property type="evidence" value="ECO:0007669"/>
    <property type="project" value="TreeGrafter"/>
</dbReference>
<evidence type="ECO:0000256" key="4">
    <source>
        <dbReference type="ARBA" id="ARBA00023098"/>
    </source>
</evidence>
<evidence type="ECO:0000256" key="1">
    <source>
        <dbReference type="ARBA" id="ARBA00005005"/>
    </source>
</evidence>
<dbReference type="UniPathway" id="UPA00659"/>
<comment type="similarity">
    <text evidence="2">Belongs to the enoyl-CoA hydratase/isomerase family.</text>
</comment>
<accession>A0A8H3PI32</accession>
<dbReference type="GO" id="GO:0051750">
    <property type="term" value="F:delta(3,5)-delta(2,4)-dienoyl-CoA isomerase activity"/>
    <property type="evidence" value="ECO:0007669"/>
    <property type="project" value="TreeGrafter"/>
</dbReference>
<keyword evidence="5" id="KW-0413">Isomerase</keyword>
<dbReference type="InterPro" id="IPR029045">
    <property type="entry name" value="ClpP/crotonase-like_dom_sf"/>
</dbReference>
<evidence type="ECO:0000256" key="2">
    <source>
        <dbReference type="ARBA" id="ARBA00005254"/>
    </source>
</evidence>
<dbReference type="Pfam" id="PF00378">
    <property type="entry name" value="ECH_1"/>
    <property type="match status" value="1"/>
</dbReference>
<dbReference type="InterPro" id="IPR014748">
    <property type="entry name" value="Enoyl-CoA_hydra_C"/>
</dbReference>
<keyword evidence="4" id="KW-0443">Lipid metabolism</keyword>
<protein>
    <recommendedName>
        <fullName evidence="8">Enoyl-CoA hydratase</fullName>
    </recommendedName>
</protein>
<evidence type="ECO:0000256" key="3">
    <source>
        <dbReference type="ARBA" id="ARBA00022832"/>
    </source>
</evidence>
<dbReference type="CDD" id="cd06558">
    <property type="entry name" value="crotonase-like"/>
    <property type="match status" value="1"/>
</dbReference>
<evidence type="ECO:0008006" key="8">
    <source>
        <dbReference type="Google" id="ProtNLM"/>
    </source>
</evidence>
<comment type="caution">
    <text evidence="6">The sequence shown here is derived from an EMBL/GenBank/DDBJ whole genome shotgun (WGS) entry which is preliminary data.</text>
</comment>
<keyword evidence="3" id="KW-0276">Fatty acid metabolism</keyword>
<sequence>MSLPAYSQYADYLISSPSPYIKQVLINRPSRLNAFTDRMWHDLGSLFAQLSHDSSVRAVILAGCGDNLSAGLDMHEASQGDILNGGTEKDESIDGARKAVRIMRYIEEFQACVSAVERCEKPVIVILHGLSYGLAIDIACCADMRLCTSSTSFSIKEVDIGIAADLGTLSRLPKIVGSLSWAKDVCLSARPFNATEALRVGFVGEVLGTKEEAMSRAVAVAEVLVRKGPVAVRGTKALLNHAREHGVAESLRLTAVWNAAALQTGDVGEAVAAWKGKRAPRFEKL</sequence>
<dbReference type="OrthoDB" id="14970at2759"/>
<evidence type="ECO:0000313" key="6">
    <source>
        <dbReference type="EMBL" id="CAF9941821.1"/>
    </source>
</evidence>
<reference evidence="6" key="1">
    <citation type="submission" date="2021-03" db="EMBL/GenBank/DDBJ databases">
        <authorList>
            <person name="Tagirdzhanova G."/>
        </authorList>
    </citation>
    <scope>NUCLEOTIDE SEQUENCE</scope>
</reference>
<evidence type="ECO:0000313" key="7">
    <source>
        <dbReference type="Proteomes" id="UP000664534"/>
    </source>
</evidence>